<dbReference type="Pfam" id="PF06962">
    <property type="entry name" value="rRNA_methylase"/>
    <property type="match status" value="1"/>
</dbReference>
<dbReference type="EMBL" id="CEKZ01000003">
    <property type="protein sequence ID" value="CEQ03849.1"/>
    <property type="molecule type" value="Genomic_DNA"/>
</dbReference>
<dbReference type="PANTHER" id="PTHR35276">
    <property type="entry name" value="S-ADENOSYL-L-METHIONINE-DEPENDENT METHYLTRANSFERASES SUPERFAMILY PROTEIN"/>
    <property type="match status" value="1"/>
</dbReference>
<dbReference type="GO" id="GO:0032259">
    <property type="term" value="P:methylation"/>
    <property type="evidence" value="ECO:0007669"/>
    <property type="project" value="UniProtKB-KW"/>
</dbReference>
<organism evidence="1 2">
    <name type="scientific">Paraclostridium sordellii</name>
    <name type="common">Clostridium sordellii</name>
    <dbReference type="NCBI Taxonomy" id="1505"/>
    <lineage>
        <taxon>Bacteria</taxon>
        <taxon>Bacillati</taxon>
        <taxon>Bacillota</taxon>
        <taxon>Clostridia</taxon>
        <taxon>Peptostreptococcales</taxon>
        <taxon>Peptostreptococcaceae</taxon>
        <taxon>Paraclostridium</taxon>
    </lineage>
</organism>
<dbReference type="GO" id="GO:0008168">
    <property type="term" value="F:methyltransferase activity"/>
    <property type="evidence" value="ECO:0007669"/>
    <property type="project" value="UniProtKB-KW"/>
</dbReference>
<dbReference type="SUPFAM" id="SSF53335">
    <property type="entry name" value="S-adenosyl-L-methionine-dependent methyltransferases"/>
    <property type="match status" value="1"/>
</dbReference>
<dbReference type="CDD" id="cd02440">
    <property type="entry name" value="AdoMet_MTases"/>
    <property type="match status" value="1"/>
</dbReference>
<dbReference type="InterPro" id="IPR029063">
    <property type="entry name" value="SAM-dependent_MTases_sf"/>
</dbReference>
<accession>A0A0C7R730</accession>
<dbReference type="PANTHER" id="PTHR35276:SF1">
    <property type="entry name" value="TRNA (MNM(5)S(2)U34)-METHYLTRANSFERASE, CHLOROPLASTIC"/>
    <property type="match status" value="1"/>
</dbReference>
<evidence type="ECO:0000313" key="1">
    <source>
        <dbReference type="EMBL" id="CEQ03849.1"/>
    </source>
</evidence>
<dbReference type="AlphaFoldDB" id="A0A0C7R730"/>
<dbReference type="Proteomes" id="UP000049127">
    <property type="component" value="Unassembled WGS sequence"/>
</dbReference>
<dbReference type="OrthoDB" id="9792989at2"/>
<keyword evidence="1" id="KW-0489">Methyltransferase</keyword>
<reference evidence="1 2" key="1">
    <citation type="submission" date="2015-01" db="EMBL/GenBank/DDBJ databases">
        <authorList>
            <person name="Aslett A.Martin."/>
            <person name="De Silva Nishadi"/>
        </authorList>
    </citation>
    <scope>NUCLEOTIDE SEQUENCE [LARGE SCALE GENOMIC DNA]</scope>
    <source>
        <strain evidence="1 2">R28058</strain>
    </source>
</reference>
<dbReference type="RefSeq" id="WP_081014769.1">
    <property type="nucleotide sequence ID" value="NZ_CDNI01000003.1"/>
</dbReference>
<sequence length="193" mass="21919">MIKAKYLTKVTDLNKVLLEDVIELGDIVIDATMGNGYDTKYLAEKVGEHGLVYSFDVQEEAIKSTRKKLEKSQLIDRVKLILDGHENMDSYIKEGISCVLFNLGYLPRAKHQIITKPDTTIKAIEKSLEVLKPHGVVSIAIYTGHEGGMDEFNAVFEYVKNLDQTKFNVLNCNFVNQINNPPRLVLIEKKKEY</sequence>
<name>A0A0C7R730_PARSO</name>
<dbReference type="InterPro" id="IPR010719">
    <property type="entry name" value="MnmM_MeTrfase"/>
</dbReference>
<evidence type="ECO:0000313" key="2">
    <source>
        <dbReference type="Proteomes" id="UP000049127"/>
    </source>
</evidence>
<keyword evidence="1" id="KW-0808">Transferase</keyword>
<dbReference type="Gene3D" id="3.40.50.150">
    <property type="entry name" value="Vaccinia Virus protein VP39"/>
    <property type="match status" value="1"/>
</dbReference>
<gene>
    <name evidence="1" type="ORF">R28058_15821</name>
</gene>
<proteinExistence type="predicted"/>
<protein>
    <submittedName>
        <fullName evidence="1">rRNA methylase</fullName>
    </submittedName>
</protein>